<dbReference type="InterPro" id="IPR013762">
    <property type="entry name" value="Integrase-like_cat_sf"/>
</dbReference>
<dbReference type="Gene3D" id="1.10.443.10">
    <property type="entry name" value="Intergrase catalytic core"/>
    <property type="match status" value="1"/>
</dbReference>
<keyword evidence="2" id="KW-0233">DNA recombination</keyword>
<dbReference type="RefSeq" id="WP_173531789.1">
    <property type="nucleotide sequence ID" value="NZ_CP054143.1"/>
</dbReference>
<dbReference type="SUPFAM" id="SSF56349">
    <property type="entry name" value="DNA breaking-rejoining enzymes"/>
    <property type="match status" value="1"/>
</dbReference>
<keyword evidence="1" id="KW-0229">DNA integration</keyword>
<dbReference type="KEGG" id="dee:HQN60_00165"/>
<dbReference type="CDD" id="cd00796">
    <property type="entry name" value="INT_Rci_Hp1_C"/>
    <property type="match status" value="1"/>
</dbReference>
<evidence type="ECO:0000313" key="4">
    <source>
        <dbReference type="EMBL" id="QKJ65279.1"/>
    </source>
</evidence>
<name>A0A6M8SQZ8_9NEIS</name>
<proteinExistence type="predicted"/>
<dbReference type="InterPro" id="IPR011010">
    <property type="entry name" value="DNA_brk_join_enz"/>
</dbReference>
<dbReference type="GO" id="GO:0006310">
    <property type="term" value="P:DNA recombination"/>
    <property type="evidence" value="ECO:0007669"/>
    <property type="project" value="UniProtKB-KW"/>
</dbReference>
<dbReference type="Proteomes" id="UP000504844">
    <property type="component" value="Chromosome"/>
</dbReference>
<dbReference type="PROSITE" id="PS51898">
    <property type="entry name" value="TYR_RECOMBINASE"/>
    <property type="match status" value="1"/>
</dbReference>
<dbReference type="PANTHER" id="PTHR30349:SF94">
    <property type="entry name" value="INTEGRASE_RECOMBINASE HI_1414-RELATED"/>
    <property type="match status" value="1"/>
</dbReference>
<evidence type="ECO:0000256" key="1">
    <source>
        <dbReference type="ARBA" id="ARBA00022908"/>
    </source>
</evidence>
<reference evidence="4 5" key="1">
    <citation type="submission" date="2020-05" db="EMBL/GenBank/DDBJ databases">
        <title>Complete genome sequence of Deefgea sp. D17.</title>
        <authorList>
            <person name="Bae J.-W."/>
            <person name="Han J.E."/>
        </authorList>
    </citation>
    <scope>NUCLEOTIDE SEQUENCE [LARGE SCALE GENOMIC DNA]</scope>
    <source>
        <strain evidence="4 5">D17</strain>
    </source>
</reference>
<keyword evidence="5" id="KW-1185">Reference proteome</keyword>
<evidence type="ECO:0000313" key="5">
    <source>
        <dbReference type="Proteomes" id="UP000504844"/>
    </source>
</evidence>
<dbReference type="AlphaFoldDB" id="A0A6M8SQZ8"/>
<gene>
    <name evidence="4" type="ORF">HQN60_00165</name>
</gene>
<protein>
    <submittedName>
        <fullName evidence="4">Site-specific integrase</fullName>
    </submittedName>
</protein>
<dbReference type="PANTHER" id="PTHR30349">
    <property type="entry name" value="PHAGE INTEGRASE-RELATED"/>
    <property type="match status" value="1"/>
</dbReference>
<organism evidence="4 5">
    <name type="scientific">Deefgea piscis</name>
    <dbReference type="NCBI Taxonomy" id="2739061"/>
    <lineage>
        <taxon>Bacteria</taxon>
        <taxon>Pseudomonadati</taxon>
        <taxon>Pseudomonadota</taxon>
        <taxon>Betaproteobacteria</taxon>
        <taxon>Neisseriales</taxon>
        <taxon>Chitinibacteraceae</taxon>
        <taxon>Deefgea</taxon>
    </lineage>
</organism>
<sequence length="385" mass="43931">MATITKRTGRDGTLSFRAQVRVKRDGKVIYSEVKTFDKEKLAKDWAAKVEASLKADGAIDRRKIARLTVGQLLRRYIDEIGETQKFGRTKRYTMENLINKPIAKILVSDLTPADIVEHCKLRHVEGAGPATTSQDVIYLGSALGVARPLWGLAIDKKPVEDAYPMLHKLKLIGRSDVRDRRITAAELKALLEYEPKAFQHGRTPPMSEIIQFAIWSCMRQEEIHRLLWMDVDESKRTVMIRQRKDPGKKEINDQIVPLLGDAWTILQRQPKTDARIFPYNGCSTGAAFRRMCRALKIEALTFHDLRHEGISRLFEAGYQIQEVAMVSGHKTWGSLRRYTNLRPEDLHDKHELQMIAARPSDAVVPEPALLLEPPKLADVLRSDRR</sequence>
<evidence type="ECO:0000256" key="2">
    <source>
        <dbReference type="ARBA" id="ARBA00023172"/>
    </source>
</evidence>
<dbReference type="InterPro" id="IPR050090">
    <property type="entry name" value="Tyrosine_recombinase_XerCD"/>
</dbReference>
<evidence type="ECO:0000259" key="3">
    <source>
        <dbReference type="PROSITE" id="PS51898"/>
    </source>
</evidence>
<dbReference type="Pfam" id="PF00589">
    <property type="entry name" value="Phage_integrase"/>
    <property type="match status" value="1"/>
</dbReference>
<dbReference type="InterPro" id="IPR002104">
    <property type="entry name" value="Integrase_catalytic"/>
</dbReference>
<dbReference type="GO" id="GO:0003677">
    <property type="term" value="F:DNA binding"/>
    <property type="evidence" value="ECO:0007669"/>
    <property type="project" value="InterPro"/>
</dbReference>
<dbReference type="GO" id="GO:0015074">
    <property type="term" value="P:DNA integration"/>
    <property type="evidence" value="ECO:0007669"/>
    <property type="project" value="UniProtKB-KW"/>
</dbReference>
<dbReference type="EMBL" id="CP054143">
    <property type="protein sequence ID" value="QKJ65279.1"/>
    <property type="molecule type" value="Genomic_DNA"/>
</dbReference>
<accession>A0A6M8SQZ8</accession>
<feature type="domain" description="Tyr recombinase" evidence="3">
    <location>
        <begin position="177"/>
        <end position="351"/>
    </location>
</feature>